<keyword evidence="5" id="KW-0804">Transcription</keyword>
<reference evidence="7 8" key="1">
    <citation type="submission" date="2019-02" db="EMBL/GenBank/DDBJ databases">
        <title>Deep-cultivation of Planctomycetes and their phenomic and genomic characterization uncovers novel biology.</title>
        <authorList>
            <person name="Wiegand S."/>
            <person name="Jogler M."/>
            <person name="Boedeker C."/>
            <person name="Pinto D."/>
            <person name="Vollmers J."/>
            <person name="Rivas-Marin E."/>
            <person name="Kohn T."/>
            <person name="Peeters S.H."/>
            <person name="Heuer A."/>
            <person name="Rast P."/>
            <person name="Oberbeckmann S."/>
            <person name="Bunk B."/>
            <person name="Jeske O."/>
            <person name="Meyerdierks A."/>
            <person name="Storesund J.E."/>
            <person name="Kallscheuer N."/>
            <person name="Luecker S."/>
            <person name="Lage O.M."/>
            <person name="Pohl T."/>
            <person name="Merkel B.J."/>
            <person name="Hornburger P."/>
            <person name="Mueller R.-W."/>
            <person name="Bruemmer F."/>
            <person name="Labrenz M."/>
            <person name="Spormann A.M."/>
            <person name="Op den Camp H."/>
            <person name="Overmann J."/>
            <person name="Amann R."/>
            <person name="Jetten M.S.M."/>
            <person name="Mascher T."/>
            <person name="Medema M.H."/>
            <person name="Devos D.P."/>
            <person name="Kaster A.-K."/>
            <person name="Ovreas L."/>
            <person name="Rohde M."/>
            <person name="Galperin M.Y."/>
            <person name="Jogler C."/>
        </authorList>
    </citation>
    <scope>NUCLEOTIDE SEQUENCE [LARGE SCALE GENOMIC DNA]</scope>
    <source>
        <strain evidence="7 8">Mal4</strain>
    </source>
</reference>
<dbReference type="CDD" id="cd00009">
    <property type="entry name" value="AAA"/>
    <property type="match status" value="1"/>
</dbReference>
<dbReference type="InterPro" id="IPR025662">
    <property type="entry name" value="Sigma_54_int_dom_ATP-bd_1"/>
</dbReference>
<dbReference type="OrthoDB" id="236556at2"/>
<protein>
    <submittedName>
        <fullName evidence="7">Nif-specific regulatory protein</fullName>
    </submittedName>
</protein>
<dbReference type="SUPFAM" id="SSF52540">
    <property type="entry name" value="P-loop containing nucleoside triphosphate hydrolases"/>
    <property type="match status" value="1"/>
</dbReference>
<dbReference type="PROSITE" id="PS50045">
    <property type="entry name" value="SIGMA54_INTERACT_4"/>
    <property type="match status" value="1"/>
</dbReference>
<accession>A0A517Z5B4</accession>
<dbReference type="Gene3D" id="1.10.8.60">
    <property type="match status" value="1"/>
</dbReference>
<name>A0A517Z5B4_9PLAN</name>
<evidence type="ECO:0000256" key="4">
    <source>
        <dbReference type="ARBA" id="ARBA00023125"/>
    </source>
</evidence>
<gene>
    <name evidence="7" type="primary">nifA_2</name>
    <name evidence="7" type="ORF">Mal4_19640</name>
</gene>
<dbReference type="PROSITE" id="PS00688">
    <property type="entry name" value="SIGMA54_INTERACT_3"/>
    <property type="match status" value="1"/>
</dbReference>
<evidence type="ECO:0000256" key="3">
    <source>
        <dbReference type="ARBA" id="ARBA00023015"/>
    </source>
</evidence>
<dbReference type="FunFam" id="3.40.50.300:FF:000006">
    <property type="entry name" value="DNA-binding transcriptional regulator NtrC"/>
    <property type="match status" value="1"/>
</dbReference>
<dbReference type="InterPro" id="IPR025943">
    <property type="entry name" value="Sigma_54_int_dom_ATP-bd_2"/>
</dbReference>
<keyword evidence="1" id="KW-0547">Nucleotide-binding</keyword>
<dbReference type="Gene3D" id="3.40.50.300">
    <property type="entry name" value="P-loop containing nucleotide triphosphate hydrolases"/>
    <property type="match status" value="1"/>
</dbReference>
<dbReference type="KEGG" id="mri:Mal4_19640"/>
<dbReference type="EMBL" id="CP036275">
    <property type="protein sequence ID" value="QDU37649.1"/>
    <property type="molecule type" value="Genomic_DNA"/>
</dbReference>
<dbReference type="PROSITE" id="PS00675">
    <property type="entry name" value="SIGMA54_INTERACT_1"/>
    <property type="match status" value="1"/>
</dbReference>
<dbReference type="GO" id="GO:0005524">
    <property type="term" value="F:ATP binding"/>
    <property type="evidence" value="ECO:0007669"/>
    <property type="project" value="UniProtKB-KW"/>
</dbReference>
<dbReference type="Pfam" id="PF25601">
    <property type="entry name" value="AAA_lid_14"/>
    <property type="match status" value="1"/>
</dbReference>
<dbReference type="InterPro" id="IPR002078">
    <property type="entry name" value="Sigma_54_int"/>
</dbReference>
<feature type="domain" description="Sigma-54 factor interaction" evidence="6">
    <location>
        <begin position="179"/>
        <end position="412"/>
    </location>
</feature>
<organism evidence="7 8">
    <name type="scientific">Maioricimonas rarisocia</name>
    <dbReference type="NCBI Taxonomy" id="2528026"/>
    <lineage>
        <taxon>Bacteria</taxon>
        <taxon>Pseudomonadati</taxon>
        <taxon>Planctomycetota</taxon>
        <taxon>Planctomycetia</taxon>
        <taxon>Planctomycetales</taxon>
        <taxon>Planctomycetaceae</taxon>
        <taxon>Maioricimonas</taxon>
    </lineage>
</organism>
<proteinExistence type="predicted"/>
<evidence type="ECO:0000313" key="8">
    <source>
        <dbReference type="Proteomes" id="UP000320496"/>
    </source>
</evidence>
<evidence type="ECO:0000259" key="6">
    <source>
        <dbReference type="PROSITE" id="PS50045"/>
    </source>
</evidence>
<evidence type="ECO:0000313" key="7">
    <source>
        <dbReference type="EMBL" id="QDU37649.1"/>
    </source>
</evidence>
<keyword evidence="2" id="KW-0067">ATP-binding</keyword>
<dbReference type="GO" id="GO:0003677">
    <property type="term" value="F:DNA binding"/>
    <property type="evidence" value="ECO:0007669"/>
    <property type="project" value="UniProtKB-KW"/>
</dbReference>
<dbReference type="PANTHER" id="PTHR32071:SF117">
    <property type="entry name" value="PTS-DEPENDENT DIHYDROXYACETONE KINASE OPERON REGULATORY PROTEIN-RELATED"/>
    <property type="match status" value="1"/>
</dbReference>
<dbReference type="Pfam" id="PF00158">
    <property type="entry name" value="Sigma54_activat"/>
    <property type="match status" value="1"/>
</dbReference>
<dbReference type="PANTHER" id="PTHR32071">
    <property type="entry name" value="TRANSCRIPTIONAL REGULATORY PROTEIN"/>
    <property type="match status" value="1"/>
</dbReference>
<dbReference type="InterPro" id="IPR058031">
    <property type="entry name" value="AAA_lid_NorR"/>
</dbReference>
<evidence type="ECO:0000256" key="5">
    <source>
        <dbReference type="ARBA" id="ARBA00023163"/>
    </source>
</evidence>
<evidence type="ECO:0000256" key="2">
    <source>
        <dbReference type="ARBA" id="ARBA00022840"/>
    </source>
</evidence>
<sequence length="500" mass="54932">MSIRVLFAWIGNTDIQASNGKAIGIGPIAQVAVDRSFDEIHLLSDHKKAVATAFRKWLAKQIDSTVEVHQRTLSGPTEFGEIFEAAVSVIERVSGGRQCQLSYHVSPGTPAMGAVWILLAKTSHPATLIDSSLEKGVRTLSLPFEIAAEYIPTRAAVDEEDIVRLTQDLPPEVPEFGVILHRSKVMERIKAKARRVADFDVPVLIQGESGTGKELFARAIRTSSPRAEGPFIEVNCGAIPGTLVESQLFGHKKGAFTGATTDHVGFIQAAHGGTLFLDEIGELPKLTQVTLLRVLQERTVQRLGDSKVVPVDFRLIAATNRTLVDEVDAGRFRDDLFHRIAIGVINLPPLRERTGDIGLLAQYRLDQINEDRVGRKGWVAKTLSAGAKNLLNRHSWPGNIRELFNTVSRAAIWATGETIQADDIRDSLFPVSSRAADEDSILNRDFGAAFDLEAVISEVATHYLKRALNETRTKEAARKLLGFGNATTLTNWLRRYGVEQ</sequence>
<evidence type="ECO:0000256" key="1">
    <source>
        <dbReference type="ARBA" id="ARBA00022741"/>
    </source>
</evidence>
<dbReference type="GO" id="GO:0006355">
    <property type="term" value="P:regulation of DNA-templated transcription"/>
    <property type="evidence" value="ECO:0007669"/>
    <property type="project" value="InterPro"/>
</dbReference>
<dbReference type="RefSeq" id="WP_145368633.1">
    <property type="nucleotide sequence ID" value="NZ_CP036275.1"/>
</dbReference>
<keyword evidence="4" id="KW-0238">DNA-binding</keyword>
<dbReference type="SMART" id="SM00382">
    <property type="entry name" value="AAA"/>
    <property type="match status" value="1"/>
</dbReference>
<dbReference type="Proteomes" id="UP000320496">
    <property type="component" value="Chromosome"/>
</dbReference>
<keyword evidence="8" id="KW-1185">Reference proteome</keyword>
<dbReference type="InterPro" id="IPR003593">
    <property type="entry name" value="AAA+_ATPase"/>
</dbReference>
<dbReference type="InterPro" id="IPR025944">
    <property type="entry name" value="Sigma_54_int_dom_CS"/>
</dbReference>
<dbReference type="InterPro" id="IPR027417">
    <property type="entry name" value="P-loop_NTPase"/>
</dbReference>
<dbReference type="PROSITE" id="PS00676">
    <property type="entry name" value="SIGMA54_INTERACT_2"/>
    <property type="match status" value="1"/>
</dbReference>
<dbReference type="AlphaFoldDB" id="A0A517Z5B4"/>
<keyword evidence="3" id="KW-0805">Transcription regulation</keyword>